<protein>
    <submittedName>
        <fullName evidence="1">Uncharacterized protein</fullName>
    </submittedName>
</protein>
<sequence length="76" mass="8330">MEEKYRENRNVFCPLDDSRIAGRAVTTAVDVERTVLVKKVPGQQNKKTTLLSMAKCEPCLMDGYGSAAASLTPPMP</sequence>
<comment type="caution">
    <text evidence="1">The sequence shown here is derived from an EMBL/GenBank/DDBJ whole genome shotgun (WGS) entry which is preliminary data.</text>
</comment>
<dbReference type="Proteomes" id="UP001234178">
    <property type="component" value="Unassembled WGS sequence"/>
</dbReference>
<organism evidence="1 2">
    <name type="scientific">Daphnia magna</name>
    <dbReference type="NCBI Taxonomy" id="35525"/>
    <lineage>
        <taxon>Eukaryota</taxon>
        <taxon>Metazoa</taxon>
        <taxon>Ecdysozoa</taxon>
        <taxon>Arthropoda</taxon>
        <taxon>Crustacea</taxon>
        <taxon>Branchiopoda</taxon>
        <taxon>Diplostraca</taxon>
        <taxon>Cladocera</taxon>
        <taxon>Anomopoda</taxon>
        <taxon>Daphniidae</taxon>
        <taxon>Daphnia</taxon>
    </lineage>
</organism>
<evidence type="ECO:0000313" key="2">
    <source>
        <dbReference type="Proteomes" id="UP001234178"/>
    </source>
</evidence>
<evidence type="ECO:0000313" key="1">
    <source>
        <dbReference type="EMBL" id="KAK4003426.1"/>
    </source>
</evidence>
<name>A0ABQ9YS35_9CRUS</name>
<keyword evidence="2" id="KW-1185">Reference proteome</keyword>
<dbReference type="EMBL" id="JAOYFB010000001">
    <property type="protein sequence ID" value="KAK4003426.1"/>
    <property type="molecule type" value="Genomic_DNA"/>
</dbReference>
<gene>
    <name evidence="1" type="ORF">OUZ56_005192</name>
</gene>
<accession>A0ABQ9YS35</accession>
<reference evidence="1 2" key="1">
    <citation type="journal article" date="2023" name="Nucleic Acids Res.">
        <title>The hologenome of Daphnia magna reveals possible DNA methylation and microbiome-mediated evolution of the host genome.</title>
        <authorList>
            <person name="Chaturvedi A."/>
            <person name="Li X."/>
            <person name="Dhandapani V."/>
            <person name="Marshall H."/>
            <person name="Kissane S."/>
            <person name="Cuenca-Cambronero M."/>
            <person name="Asole G."/>
            <person name="Calvet F."/>
            <person name="Ruiz-Romero M."/>
            <person name="Marangio P."/>
            <person name="Guigo R."/>
            <person name="Rago D."/>
            <person name="Mirbahai L."/>
            <person name="Eastwood N."/>
            <person name="Colbourne J.K."/>
            <person name="Zhou J."/>
            <person name="Mallon E."/>
            <person name="Orsini L."/>
        </authorList>
    </citation>
    <scope>NUCLEOTIDE SEQUENCE [LARGE SCALE GENOMIC DNA]</scope>
    <source>
        <strain evidence="1">LRV0_1</strain>
    </source>
</reference>
<proteinExistence type="predicted"/>